<evidence type="ECO:0000313" key="3">
    <source>
        <dbReference type="Proteomes" id="UP000273982"/>
    </source>
</evidence>
<reference evidence="2 3" key="1">
    <citation type="submission" date="2018-11" db="EMBL/GenBank/DDBJ databases">
        <title>Genome squencing of methanotrophic bacteria isolated from alkaline groundwater in Korea.</title>
        <authorList>
            <person name="Nguyen L.N."/>
        </authorList>
    </citation>
    <scope>NUCLEOTIDE SEQUENCE [LARGE SCALE GENOMIC DNA]</scope>
    <source>
        <strain evidence="2 3">GW6</strain>
    </source>
</reference>
<dbReference type="AlphaFoldDB" id="A0A3G8MAM7"/>
<keyword evidence="1" id="KW-0812">Transmembrane</keyword>
<dbReference type="RefSeq" id="WP_124739512.1">
    <property type="nucleotide sequence ID" value="NZ_CP034086.1"/>
</dbReference>
<accession>A0A3G8MAM7</accession>
<evidence type="ECO:0000313" key="2">
    <source>
        <dbReference type="EMBL" id="AZG77878.1"/>
    </source>
</evidence>
<organism evidence="2 3">
    <name type="scientific">Methylocystis rosea</name>
    <dbReference type="NCBI Taxonomy" id="173366"/>
    <lineage>
        <taxon>Bacteria</taxon>
        <taxon>Pseudomonadati</taxon>
        <taxon>Pseudomonadota</taxon>
        <taxon>Alphaproteobacteria</taxon>
        <taxon>Hyphomicrobiales</taxon>
        <taxon>Methylocystaceae</taxon>
        <taxon>Methylocystis</taxon>
    </lineage>
</organism>
<dbReference type="EMBL" id="CP034086">
    <property type="protein sequence ID" value="AZG77878.1"/>
    <property type="molecule type" value="Genomic_DNA"/>
</dbReference>
<feature type="transmembrane region" description="Helical" evidence="1">
    <location>
        <begin position="40"/>
        <end position="57"/>
    </location>
</feature>
<keyword evidence="1" id="KW-0472">Membrane</keyword>
<name>A0A3G8MAM7_9HYPH</name>
<evidence type="ECO:0000256" key="1">
    <source>
        <dbReference type="SAM" id="Phobius"/>
    </source>
</evidence>
<proteinExistence type="predicted"/>
<evidence type="ECO:0008006" key="4">
    <source>
        <dbReference type="Google" id="ProtNLM"/>
    </source>
</evidence>
<keyword evidence="1" id="KW-1133">Transmembrane helix</keyword>
<feature type="transmembrane region" description="Helical" evidence="1">
    <location>
        <begin position="63"/>
        <end position="86"/>
    </location>
</feature>
<dbReference type="KEGG" id="mros:EHO51_14690"/>
<gene>
    <name evidence="2" type="ORF">EHO51_14690</name>
</gene>
<protein>
    <recommendedName>
        <fullName evidence="4">DUF4175 domain-containing protein</fullName>
    </recommendedName>
</protein>
<sequence length="90" mass="9571">MNEEPKGRVEIILPGEETDASRIWVATGAGRVKVVKLSPWQSLIVTAALLLLLFIGFTLLSGAFLVLLVIAVVAGGFAFLAGLLGLKRPR</sequence>
<dbReference type="Proteomes" id="UP000273982">
    <property type="component" value="Chromosome"/>
</dbReference>